<keyword evidence="2" id="KW-1133">Transmembrane helix</keyword>
<organism evidence="3 4">
    <name type="scientific">Sphaerotilus hippei</name>
    <dbReference type="NCBI Taxonomy" id="744406"/>
    <lineage>
        <taxon>Bacteria</taxon>
        <taxon>Pseudomonadati</taxon>
        <taxon>Pseudomonadota</taxon>
        <taxon>Betaproteobacteria</taxon>
        <taxon>Burkholderiales</taxon>
        <taxon>Sphaerotilaceae</taxon>
        <taxon>Sphaerotilus</taxon>
    </lineage>
</organism>
<evidence type="ECO:0000256" key="2">
    <source>
        <dbReference type="SAM" id="Phobius"/>
    </source>
</evidence>
<name>A0A318H0F0_9BURK</name>
<feature type="transmembrane region" description="Helical" evidence="2">
    <location>
        <begin position="27"/>
        <end position="43"/>
    </location>
</feature>
<keyword evidence="2" id="KW-0472">Membrane</keyword>
<dbReference type="InterPro" id="IPR031044">
    <property type="entry name" value="Small_Trp_rich"/>
</dbReference>
<dbReference type="AlphaFoldDB" id="A0A318H0F0"/>
<comment type="caution">
    <text evidence="3">The sequence shown here is derived from an EMBL/GenBank/DDBJ whole genome shotgun (WGS) entry which is preliminary data.</text>
</comment>
<evidence type="ECO:0000313" key="4">
    <source>
        <dbReference type="Proteomes" id="UP000247811"/>
    </source>
</evidence>
<dbReference type="Proteomes" id="UP000247811">
    <property type="component" value="Unassembled WGS sequence"/>
</dbReference>
<sequence length="89" mass="10423">MALIVIGMALLLLNLLGIEPVASWPWWMLVAPFGGALLWWQWSDMSGRTRRLQEDRFVQRRKARRQRAMDAMGLGQRATDERRVKRSSR</sequence>
<reference evidence="3 4" key="1">
    <citation type="submission" date="2018-05" db="EMBL/GenBank/DDBJ databases">
        <title>Genomic Encyclopedia of Type Strains, Phase IV (KMG-IV): sequencing the most valuable type-strain genomes for metagenomic binning, comparative biology and taxonomic classification.</title>
        <authorList>
            <person name="Goeker M."/>
        </authorList>
    </citation>
    <scope>NUCLEOTIDE SEQUENCE [LARGE SCALE GENOMIC DNA]</scope>
    <source>
        <strain evidence="3 4">DSM 566</strain>
    </source>
</reference>
<accession>A0A318H0F0</accession>
<proteinExistence type="predicted"/>
<evidence type="ECO:0000313" key="3">
    <source>
        <dbReference type="EMBL" id="PXW95543.1"/>
    </source>
</evidence>
<keyword evidence="2" id="KW-0812">Transmembrane</keyword>
<protein>
    <submittedName>
        <fullName evidence="3">Small Trp-rich protein</fullName>
    </submittedName>
</protein>
<evidence type="ECO:0000256" key="1">
    <source>
        <dbReference type="SAM" id="MobiDB-lite"/>
    </source>
</evidence>
<gene>
    <name evidence="3" type="ORF">C7444_109113</name>
</gene>
<dbReference type="NCBIfam" id="TIGR04438">
    <property type="entry name" value="small_Trp_rich"/>
    <property type="match status" value="1"/>
</dbReference>
<dbReference type="RefSeq" id="WP_170130714.1">
    <property type="nucleotide sequence ID" value="NZ_QJJS01000009.1"/>
</dbReference>
<feature type="region of interest" description="Disordered" evidence="1">
    <location>
        <begin position="66"/>
        <end position="89"/>
    </location>
</feature>
<keyword evidence="4" id="KW-1185">Reference proteome</keyword>
<dbReference type="EMBL" id="QJJS01000009">
    <property type="protein sequence ID" value="PXW95543.1"/>
    <property type="molecule type" value="Genomic_DNA"/>
</dbReference>